<dbReference type="AlphaFoldDB" id="A0A1J5SD71"/>
<name>A0A1J5SD71_9ZZZZ</name>
<dbReference type="InterPro" id="IPR020945">
    <property type="entry name" value="DMSO/NO3_reduct_chaperone"/>
</dbReference>
<gene>
    <name evidence="1" type="ORF">GALL_182380</name>
</gene>
<dbReference type="EMBL" id="MLJW01000103">
    <property type="protein sequence ID" value="OIQ99659.1"/>
    <property type="molecule type" value="Genomic_DNA"/>
</dbReference>
<organism evidence="1">
    <name type="scientific">mine drainage metagenome</name>
    <dbReference type="NCBI Taxonomy" id="410659"/>
    <lineage>
        <taxon>unclassified sequences</taxon>
        <taxon>metagenomes</taxon>
        <taxon>ecological metagenomes</taxon>
    </lineage>
</organism>
<dbReference type="Pfam" id="PF02613">
    <property type="entry name" value="Nitrate_red_del"/>
    <property type="match status" value="1"/>
</dbReference>
<comment type="caution">
    <text evidence="1">The sequence shown here is derived from an EMBL/GenBank/DDBJ whole genome shotgun (WGS) entry which is preliminary data.</text>
</comment>
<accession>A0A1J5SD71</accession>
<dbReference type="InterPro" id="IPR036411">
    <property type="entry name" value="TorD-like_sf"/>
</dbReference>
<proteinExistence type="predicted"/>
<dbReference type="Gene3D" id="1.10.3480.10">
    <property type="entry name" value="TorD-like"/>
    <property type="match status" value="1"/>
</dbReference>
<sequence length="218" mass="23951">MSDQELARLAEAGSRLLLQAPDARILAALAPLAQTPLDPRQAQQDFYDFLCVLQSGCFLPPYAHILSQVEETEEFWHFPPARHDGGDALLPWYDAAGFNPMELQAAPMLTSSNRPLDHVGVLLAFLALLLDASGDSDLDRRVLADFITEHIQPWADVFAHLLTQAESAYISLVGEALEDFFTALRATHPPCAGAENRYGEPLLIPIRPAMPMPAANPR</sequence>
<evidence type="ECO:0000313" key="1">
    <source>
        <dbReference type="EMBL" id="OIQ99659.1"/>
    </source>
</evidence>
<reference evidence="1" key="1">
    <citation type="submission" date="2016-10" db="EMBL/GenBank/DDBJ databases">
        <title>Sequence of Gallionella enrichment culture.</title>
        <authorList>
            <person name="Poehlein A."/>
            <person name="Muehling M."/>
            <person name="Daniel R."/>
        </authorList>
    </citation>
    <scope>NUCLEOTIDE SEQUENCE</scope>
</reference>
<protein>
    <submittedName>
        <fullName evidence="1">Nitrate reductase delta subunit</fullName>
    </submittedName>
</protein>
<dbReference type="SUPFAM" id="SSF89155">
    <property type="entry name" value="TorD-like"/>
    <property type="match status" value="1"/>
</dbReference>